<dbReference type="PANTHER" id="PTHR34047:SF8">
    <property type="entry name" value="PROTEIN YKFC"/>
    <property type="match status" value="1"/>
</dbReference>
<evidence type="ECO:0000313" key="2">
    <source>
        <dbReference type="EMBL" id="SNQ45371.1"/>
    </source>
</evidence>
<accession>A0A2I2KI78</accession>
<dbReference type="InterPro" id="IPR000477">
    <property type="entry name" value="RT_dom"/>
</dbReference>
<dbReference type="AlphaFoldDB" id="A0A2I2KI78"/>
<dbReference type="CDD" id="cd01651">
    <property type="entry name" value="RT_G2_intron"/>
    <property type="match status" value="1"/>
</dbReference>
<dbReference type="PANTHER" id="PTHR34047">
    <property type="entry name" value="NUCLEAR INTRON MATURASE 1, MITOCHONDRIAL-RELATED"/>
    <property type="match status" value="1"/>
</dbReference>
<dbReference type="Pfam" id="PF00078">
    <property type="entry name" value="RVT_1"/>
    <property type="match status" value="1"/>
</dbReference>
<sequence>MSAVTARSVRQAESLDTVRALQWVFYRSAKCDPARRFHAVYCHVARSDVLWRAWGDVRANRGAPGVDGVSIADVERAGVSGFLDALARELRAGSYRPAPLRRVEIPKRERGATRPLSIPTVRDRVAMTAAKIVLEPVFEADFLPSSHGFRPRRSALDACEVVRVEANRGREWVVDADIADCFGSLDHDAVMEQVARRVCDRRMLRLLRCWLRVGVLDVGVLRDSVSGTPQGSLCEAVHKPPNEQCWIMRSAGLSCLVRARSGLDRCA</sequence>
<dbReference type="SMR" id="A0A2I2KI78"/>
<evidence type="ECO:0000313" key="3">
    <source>
        <dbReference type="Proteomes" id="UP000234331"/>
    </source>
</evidence>
<dbReference type="InterPro" id="IPR043502">
    <property type="entry name" value="DNA/RNA_pol_sf"/>
</dbReference>
<proteinExistence type="predicted"/>
<dbReference type="InterPro" id="IPR051083">
    <property type="entry name" value="GrpII_Intron_Splice-Mob/Def"/>
</dbReference>
<gene>
    <name evidence="2" type="ORF">FRACA_10130</name>
</gene>
<reference evidence="2 3" key="1">
    <citation type="submission" date="2017-06" db="EMBL/GenBank/DDBJ databases">
        <authorList>
            <person name="Kim H.J."/>
            <person name="Triplett B.A."/>
        </authorList>
    </citation>
    <scope>NUCLEOTIDE SEQUENCE [LARGE SCALE GENOMIC DNA]</scope>
    <source>
        <strain evidence="2">FRACA_ARgP5</strain>
    </source>
</reference>
<evidence type="ECO:0000259" key="1">
    <source>
        <dbReference type="Pfam" id="PF00078"/>
    </source>
</evidence>
<protein>
    <recommendedName>
        <fullName evidence="1">Reverse transcriptase domain-containing protein</fullName>
    </recommendedName>
</protein>
<dbReference type="RefSeq" id="WP_165818170.1">
    <property type="nucleotide sequence ID" value="NZ_FZMO01000001.1"/>
</dbReference>
<feature type="domain" description="Reverse transcriptase" evidence="1">
    <location>
        <begin position="105"/>
        <end position="232"/>
    </location>
</feature>
<name>A0A2I2KI78_9ACTN</name>
<organism evidence="2 3">
    <name type="scientific">Frankia canadensis</name>
    <dbReference type="NCBI Taxonomy" id="1836972"/>
    <lineage>
        <taxon>Bacteria</taxon>
        <taxon>Bacillati</taxon>
        <taxon>Actinomycetota</taxon>
        <taxon>Actinomycetes</taxon>
        <taxon>Frankiales</taxon>
        <taxon>Frankiaceae</taxon>
        <taxon>Frankia</taxon>
    </lineage>
</organism>
<dbReference type="Proteomes" id="UP000234331">
    <property type="component" value="Unassembled WGS sequence"/>
</dbReference>
<keyword evidence="3" id="KW-1185">Reference proteome</keyword>
<dbReference type="SUPFAM" id="SSF56672">
    <property type="entry name" value="DNA/RNA polymerases"/>
    <property type="match status" value="1"/>
</dbReference>
<dbReference type="EMBL" id="FZMO01000001">
    <property type="protein sequence ID" value="SNQ45371.1"/>
    <property type="molecule type" value="Genomic_DNA"/>
</dbReference>